<evidence type="ECO:0000256" key="4">
    <source>
        <dbReference type="ARBA" id="ARBA00022679"/>
    </source>
</evidence>
<dbReference type="Proteomes" id="UP000177354">
    <property type="component" value="Unassembled WGS sequence"/>
</dbReference>
<dbReference type="GO" id="GO:0006534">
    <property type="term" value="P:cysteine metabolic process"/>
    <property type="evidence" value="ECO:0007669"/>
    <property type="project" value="InterPro"/>
</dbReference>
<evidence type="ECO:0000259" key="7">
    <source>
        <dbReference type="Pfam" id="PF00266"/>
    </source>
</evidence>
<dbReference type="PANTHER" id="PTHR43586:SF8">
    <property type="entry name" value="CYSTEINE DESULFURASE 1, CHLOROPLASTIC"/>
    <property type="match status" value="1"/>
</dbReference>
<sequence length="409" mass="45417">MLDTKKIIPDFPILGKKINGKPLIYLDSTASSLKPAQVIRAMDDYYQRYGVNIFRGVYKLSETATEKYESARSTVASFIGSKEANEIIFVRNATEAVNLVAATWGEVNVDSQSNIISTVMEHHANIVPWQQLVKRKNAKLNYLDITEEGRLQPGQIENKINVNTRLIALTYVSNVLGTINPVAKIIKIIKEINPGVKILVDAAQAVPHMKIDVNNLGADFLVFSGHKMLGPTGIGVLWAKGEIMKDLPPYQTGGDMIREVYLDRTVFNDIPHRFEAGTPHIAGAIGLAEAVRYLDSLGMDKVRRHEEELAEYALSNLTGMKEITVYGPHTAGDRAAVVAFNAKGVHPHDMAQILDRDNICIRSGHHCAMPLHTRLQIPASCRASFYIYNTKKDVDLLIEGILKAKIFFE</sequence>
<dbReference type="InterPro" id="IPR015422">
    <property type="entry name" value="PyrdxlP-dep_Trfase_small"/>
</dbReference>
<evidence type="ECO:0000256" key="2">
    <source>
        <dbReference type="ARBA" id="ARBA00010447"/>
    </source>
</evidence>
<dbReference type="GO" id="GO:0030170">
    <property type="term" value="F:pyridoxal phosphate binding"/>
    <property type="evidence" value="ECO:0007669"/>
    <property type="project" value="InterPro"/>
</dbReference>
<keyword evidence="5" id="KW-0663">Pyridoxal phosphate</keyword>
<dbReference type="GO" id="GO:0031071">
    <property type="term" value="F:cysteine desulfurase activity"/>
    <property type="evidence" value="ECO:0007669"/>
    <property type="project" value="UniProtKB-EC"/>
</dbReference>
<evidence type="ECO:0000256" key="3">
    <source>
        <dbReference type="ARBA" id="ARBA00012239"/>
    </source>
</evidence>
<dbReference type="InterPro" id="IPR015421">
    <property type="entry name" value="PyrdxlP-dep_Trfase_major"/>
</dbReference>
<dbReference type="EMBL" id="MFJF01000026">
    <property type="protein sequence ID" value="OGG05739.1"/>
    <property type="molecule type" value="Genomic_DNA"/>
</dbReference>
<dbReference type="InterPro" id="IPR000192">
    <property type="entry name" value="Aminotrans_V_dom"/>
</dbReference>
<dbReference type="SUPFAM" id="SSF53383">
    <property type="entry name" value="PLP-dependent transferases"/>
    <property type="match status" value="1"/>
</dbReference>
<dbReference type="NCBIfam" id="TIGR01979">
    <property type="entry name" value="sufS"/>
    <property type="match status" value="1"/>
</dbReference>
<feature type="domain" description="Aminotransferase class V" evidence="7">
    <location>
        <begin position="24"/>
        <end position="397"/>
    </location>
</feature>
<evidence type="ECO:0000313" key="8">
    <source>
        <dbReference type="EMBL" id="OGG05739.1"/>
    </source>
</evidence>
<keyword evidence="4" id="KW-0808">Transferase</keyword>
<comment type="catalytic activity">
    <reaction evidence="6">
        <text>(sulfur carrier)-H + L-cysteine = (sulfur carrier)-SH + L-alanine</text>
        <dbReference type="Rhea" id="RHEA:43892"/>
        <dbReference type="Rhea" id="RHEA-COMP:14737"/>
        <dbReference type="Rhea" id="RHEA-COMP:14739"/>
        <dbReference type="ChEBI" id="CHEBI:29917"/>
        <dbReference type="ChEBI" id="CHEBI:35235"/>
        <dbReference type="ChEBI" id="CHEBI:57972"/>
        <dbReference type="ChEBI" id="CHEBI:64428"/>
        <dbReference type="EC" id="2.8.1.7"/>
    </reaction>
</comment>
<dbReference type="PANTHER" id="PTHR43586">
    <property type="entry name" value="CYSTEINE DESULFURASE"/>
    <property type="match status" value="1"/>
</dbReference>
<comment type="cofactor">
    <cofactor evidence="1">
        <name>pyridoxal 5'-phosphate</name>
        <dbReference type="ChEBI" id="CHEBI:597326"/>
    </cofactor>
</comment>
<protein>
    <recommendedName>
        <fullName evidence="3">cysteine desulfurase</fullName>
        <ecNumber evidence="3">2.8.1.7</ecNumber>
    </recommendedName>
</protein>
<evidence type="ECO:0000256" key="6">
    <source>
        <dbReference type="ARBA" id="ARBA00050776"/>
    </source>
</evidence>
<dbReference type="InterPro" id="IPR010970">
    <property type="entry name" value="Cys_dSase_SufS"/>
</dbReference>
<dbReference type="AlphaFoldDB" id="A0A1F5YZV9"/>
<dbReference type="Pfam" id="PF00266">
    <property type="entry name" value="Aminotran_5"/>
    <property type="match status" value="1"/>
</dbReference>
<proteinExistence type="inferred from homology"/>
<dbReference type="CDD" id="cd06453">
    <property type="entry name" value="SufS_like"/>
    <property type="match status" value="1"/>
</dbReference>
<dbReference type="Gene3D" id="3.90.1150.10">
    <property type="entry name" value="Aspartate Aminotransferase, domain 1"/>
    <property type="match status" value="1"/>
</dbReference>
<dbReference type="InterPro" id="IPR015424">
    <property type="entry name" value="PyrdxlP-dep_Trfase"/>
</dbReference>
<evidence type="ECO:0000256" key="1">
    <source>
        <dbReference type="ARBA" id="ARBA00001933"/>
    </source>
</evidence>
<evidence type="ECO:0000313" key="9">
    <source>
        <dbReference type="Proteomes" id="UP000177354"/>
    </source>
</evidence>
<accession>A0A1F5YZV9</accession>
<comment type="caution">
    <text evidence="8">The sequence shown here is derived from an EMBL/GenBank/DDBJ whole genome shotgun (WGS) entry which is preliminary data.</text>
</comment>
<gene>
    <name evidence="8" type="ORF">A2777_05130</name>
</gene>
<organism evidence="8 9">
    <name type="scientific">Candidatus Gottesmanbacteria bacterium RIFCSPHIGHO2_01_FULL_40_15</name>
    <dbReference type="NCBI Taxonomy" id="1798376"/>
    <lineage>
        <taxon>Bacteria</taxon>
        <taxon>Candidatus Gottesmaniibacteriota</taxon>
    </lineage>
</organism>
<reference evidence="8 9" key="1">
    <citation type="journal article" date="2016" name="Nat. Commun.">
        <title>Thousands of microbial genomes shed light on interconnected biogeochemical processes in an aquifer system.</title>
        <authorList>
            <person name="Anantharaman K."/>
            <person name="Brown C.T."/>
            <person name="Hug L.A."/>
            <person name="Sharon I."/>
            <person name="Castelle C.J."/>
            <person name="Probst A.J."/>
            <person name="Thomas B.C."/>
            <person name="Singh A."/>
            <person name="Wilkins M.J."/>
            <person name="Karaoz U."/>
            <person name="Brodie E.L."/>
            <person name="Williams K.H."/>
            <person name="Hubbard S.S."/>
            <person name="Banfield J.F."/>
        </authorList>
    </citation>
    <scope>NUCLEOTIDE SEQUENCE [LARGE SCALE GENOMIC DNA]</scope>
</reference>
<evidence type="ECO:0000256" key="5">
    <source>
        <dbReference type="ARBA" id="ARBA00022898"/>
    </source>
</evidence>
<name>A0A1F5YZV9_9BACT</name>
<dbReference type="EC" id="2.8.1.7" evidence="3"/>
<dbReference type="Gene3D" id="3.40.640.10">
    <property type="entry name" value="Type I PLP-dependent aspartate aminotransferase-like (Major domain)"/>
    <property type="match status" value="1"/>
</dbReference>
<comment type="similarity">
    <text evidence="2">Belongs to the class-V pyridoxal-phosphate-dependent aminotransferase family. Csd subfamily.</text>
</comment>